<proteinExistence type="predicted"/>
<reference evidence="2 3" key="1">
    <citation type="submission" date="2022-10" db="EMBL/GenBank/DDBJ databases">
        <title>Draft genome assembly of moderately radiation resistant bacterium Metabacillus halosaccharovorans.</title>
        <authorList>
            <person name="Pal S."/>
            <person name="Gopinathan A."/>
        </authorList>
    </citation>
    <scope>NUCLEOTIDE SEQUENCE [LARGE SCALE GENOMIC DNA]</scope>
    <source>
        <strain evidence="2 3">VITHBRA001</strain>
    </source>
</reference>
<sequence length="288" mass="33610">MRKKLITTSTRGIRETAFPYQLYQKAKKFGAWNPQEIDFTQDKEDWKNLSTRHRDWIIKLLAQFQGGEEAVTHDLLPLLKIASIEGRIEEELFLTTFLYDEAKHTELFRKVLDELGEREDLTHLHSKTYRKFFYEILPDTMEQLWNHPTPEALADAATVYNMFSEGVLAETGYKVFSDGLNKMGIMPGLLKGIEYLKKDESRHIAYGTYLLQRLISEHPQLFDRVIKKMEELAPLALALNEEGMAFEEDEKGKTATKELMDFSKKQLMTRIEILSRAKTKSIDELYPY</sequence>
<accession>A0ABT3DPA5</accession>
<evidence type="ECO:0000256" key="1">
    <source>
        <dbReference type="ARBA" id="ARBA00001962"/>
    </source>
</evidence>
<comment type="caution">
    <text evidence="2">The sequence shown here is derived from an EMBL/GenBank/DDBJ whole genome shotgun (WGS) entry which is preliminary data.</text>
</comment>
<dbReference type="InterPro" id="IPR000358">
    <property type="entry name" value="RNR_small_fam"/>
</dbReference>
<evidence type="ECO:0000313" key="3">
    <source>
        <dbReference type="Proteomes" id="UP001526147"/>
    </source>
</evidence>
<dbReference type="RefSeq" id="WP_264144913.1">
    <property type="nucleotide sequence ID" value="NZ_JAOYEY010000052.1"/>
</dbReference>
<organism evidence="2 3">
    <name type="scientific">Metabacillus halosaccharovorans</name>
    <dbReference type="NCBI Taxonomy" id="930124"/>
    <lineage>
        <taxon>Bacteria</taxon>
        <taxon>Bacillati</taxon>
        <taxon>Bacillota</taxon>
        <taxon>Bacilli</taxon>
        <taxon>Bacillales</taxon>
        <taxon>Bacillaceae</taxon>
        <taxon>Metabacillus</taxon>
    </lineage>
</organism>
<name>A0ABT3DPA5_9BACI</name>
<dbReference type="NCBIfam" id="NF006200">
    <property type="entry name" value="PRK08326.1-3"/>
    <property type="match status" value="1"/>
</dbReference>
<dbReference type="EMBL" id="JAOYEY010000052">
    <property type="protein sequence ID" value="MCV9888895.1"/>
    <property type="molecule type" value="Genomic_DNA"/>
</dbReference>
<keyword evidence="3" id="KW-1185">Reference proteome</keyword>
<dbReference type="SUPFAM" id="SSF47240">
    <property type="entry name" value="Ferritin-like"/>
    <property type="match status" value="1"/>
</dbReference>
<dbReference type="Gene3D" id="1.10.620.20">
    <property type="entry name" value="Ribonucleotide Reductase, subunit A"/>
    <property type="match status" value="1"/>
</dbReference>
<comment type="cofactor">
    <cofactor evidence="1">
        <name>Fe cation</name>
        <dbReference type="ChEBI" id="CHEBI:24875"/>
    </cofactor>
</comment>
<dbReference type="Pfam" id="PF00268">
    <property type="entry name" value="Ribonuc_red_sm"/>
    <property type="match status" value="1"/>
</dbReference>
<protein>
    <submittedName>
        <fullName evidence="2">R2-like ligand-binding oxidase</fullName>
    </submittedName>
</protein>
<dbReference type="Proteomes" id="UP001526147">
    <property type="component" value="Unassembled WGS sequence"/>
</dbReference>
<evidence type="ECO:0000313" key="2">
    <source>
        <dbReference type="EMBL" id="MCV9888895.1"/>
    </source>
</evidence>
<dbReference type="InterPro" id="IPR012348">
    <property type="entry name" value="RNR-like"/>
</dbReference>
<gene>
    <name evidence="2" type="ORF">OIH86_24875</name>
</gene>
<dbReference type="InterPro" id="IPR009078">
    <property type="entry name" value="Ferritin-like_SF"/>
</dbReference>